<feature type="compositionally biased region" description="Basic and acidic residues" evidence="5">
    <location>
        <begin position="20"/>
        <end position="34"/>
    </location>
</feature>
<proteinExistence type="predicted"/>
<evidence type="ECO:0000256" key="1">
    <source>
        <dbReference type="ARBA" id="ARBA00022723"/>
    </source>
</evidence>
<keyword evidence="3" id="KW-0862">Zinc</keyword>
<dbReference type="Gene3D" id="1.20.120.910">
    <property type="entry name" value="DksA, coiled-coil domain"/>
    <property type="match status" value="1"/>
</dbReference>
<evidence type="ECO:0000313" key="7">
    <source>
        <dbReference type="EMBL" id="NYI67328.1"/>
    </source>
</evidence>
<dbReference type="PROSITE" id="PS51128">
    <property type="entry name" value="ZF_DKSA_2"/>
    <property type="match status" value="1"/>
</dbReference>
<evidence type="ECO:0000256" key="2">
    <source>
        <dbReference type="ARBA" id="ARBA00022771"/>
    </source>
</evidence>
<evidence type="ECO:0000256" key="5">
    <source>
        <dbReference type="SAM" id="MobiDB-lite"/>
    </source>
</evidence>
<dbReference type="Proteomes" id="UP000539111">
    <property type="component" value="Unassembled WGS sequence"/>
</dbReference>
<dbReference type="InterPro" id="IPR000962">
    <property type="entry name" value="Znf_DskA_TraR"/>
</dbReference>
<feature type="compositionally biased region" description="Low complexity" evidence="5">
    <location>
        <begin position="1"/>
        <end position="19"/>
    </location>
</feature>
<dbReference type="EMBL" id="JACBZP010000001">
    <property type="protein sequence ID" value="NYI67328.1"/>
    <property type="molecule type" value="Genomic_DNA"/>
</dbReference>
<keyword evidence="2" id="KW-0863">Zinc-finger</keyword>
<name>A0A7Z0D1M7_9MICO</name>
<feature type="zinc finger region" description="dksA C4-type" evidence="4">
    <location>
        <begin position="106"/>
        <end position="130"/>
    </location>
</feature>
<dbReference type="RefSeq" id="WP_179427217.1">
    <property type="nucleotide sequence ID" value="NZ_JACBZP010000001.1"/>
</dbReference>
<evidence type="ECO:0000259" key="6">
    <source>
        <dbReference type="Pfam" id="PF01258"/>
    </source>
</evidence>
<comment type="caution">
    <text evidence="7">The sequence shown here is derived from an EMBL/GenBank/DDBJ whole genome shotgun (WGS) entry which is preliminary data.</text>
</comment>
<dbReference type="SUPFAM" id="SSF57716">
    <property type="entry name" value="Glucocorticoid receptor-like (DNA-binding domain)"/>
    <property type="match status" value="1"/>
</dbReference>
<dbReference type="Pfam" id="PF01258">
    <property type="entry name" value="zf-dskA_traR"/>
    <property type="match status" value="1"/>
</dbReference>
<dbReference type="GO" id="GO:0008270">
    <property type="term" value="F:zinc ion binding"/>
    <property type="evidence" value="ECO:0007669"/>
    <property type="project" value="UniProtKB-KW"/>
</dbReference>
<dbReference type="AlphaFoldDB" id="A0A7Z0D1M7"/>
<dbReference type="PANTHER" id="PTHR33823">
    <property type="entry name" value="RNA POLYMERASE-BINDING TRANSCRIPTION FACTOR DKSA-RELATED"/>
    <property type="match status" value="1"/>
</dbReference>
<feature type="region of interest" description="Disordered" evidence="5">
    <location>
        <begin position="1"/>
        <end position="34"/>
    </location>
</feature>
<feature type="domain" description="Zinc finger DksA/TraR C4-type" evidence="6">
    <location>
        <begin position="101"/>
        <end position="136"/>
    </location>
</feature>
<evidence type="ECO:0000256" key="3">
    <source>
        <dbReference type="ARBA" id="ARBA00022833"/>
    </source>
</evidence>
<evidence type="ECO:0000313" key="8">
    <source>
        <dbReference type="Proteomes" id="UP000539111"/>
    </source>
</evidence>
<organism evidence="7 8">
    <name type="scientific">Spelaeicoccus albus</name>
    <dbReference type="NCBI Taxonomy" id="1280376"/>
    <lineage>
        <taxon>Bacteria</taxon>
        <taxon>Bacillati</taxon>
        <taxon>Actinomycetota</taxon>
        <taxon>Actinomycetes</taxon>
        <taxon>Micrococcales</taxon>
        <taxon>Brevibacteriaceae</taxon>
        <taxon>Spelaeicoccus</taxon>
    </lineage>
</organism>
<accession>A0A7Z0D1M7</accession>
<evidence type="ECO:0000256" key="4">
    <source>
        <dbReference type="PROSITE-ProRule" id="PRU00510"/>
    </source>
</evidence>
<sequence length="139" mass="15022">MSTRQQSTKSQTQAPAARPAEAEQSRTRLKSARADVEARITALQRSHDDLVASAADAPNDDEHDPEGVTVAFERAQIDSLLHESQRELLEIDDALTALDAGGYGICRECGDTIPQARLEALPGVALCMTCAAKRYREAS</sequence>
<reference evidence="7 8" key="1">
    <citation type="submission" date="2020-07" db="EMBL/GenBank/DDBJ databases">
        <title>Sequencing the genomes of 1000 actinobacteria strains.</title>
        <authorList>
            <person name="Klenk H.-P."/>
        </authorList>
    </citation>
    <scope>NUCLEOTIDE SEQUENCE [LARGE SCALE GENOMIC DNA]</scope>
    <source>
        <strain evidence="7 8">DSM 26341</strain>
    </source>
</reference>
<protein>
    <submittedName>
        <fullName evidence="7">RNA polymerase-binding transcription factor DksA</fullName>
    </submittedName>
</protein>
<keyword evidence="1" id="KW-0479">Metal-binding</keyword>
<dbReference type="PANTHER" id="PTHR33823:SF2">
    <property type="entry name" value="RNA POLYMERASE-BINDING TRANSCRIPTION FACTOR DKSA"/>
    <property type="match status" value="1"/>
</dbReference>
<keyword evidence="8" id="KW-1185">Reference proteome</keyword>
<gene>
    <name evidence="7" type="ORF">BJY26_001634</name>
</gene>